<sequence>MSQQLQGLDLPAVGARLADVLGDERWRQPSASLITGGKSNLTFRITSDAGTVILRRPPTGRILPKAHDMGREAKVQRGLADTDVPTAPILHEETTSELIGAPFYVMGDVPGYVIRDETPQEFATDEGRQALAWRLADTLAALHNVDLQAAGLTDYGRPEGFMARQVARWTKQWELAKDGEVPAVDELARRLAEGVPTAQADGIVHGDFRLDNCIVAPEQPPRVAAVLDWELSTLGDPLADLGMTLMYWSDPADPVAQMVPSVTGEPGYPDRAALAQRYAAGTGFDLEPLPYYEAFARLKFAAIAQGVSMRAKSGVMGDQEFADHGDVVPTLAEHGLAILDRK</sequence>
<dbReference type="Pfam" id="PF01636">
    <property type="entry name" value="APH"/>
    <property type="match status" value="1"/>
</dbReference>
<comment type="caution">
    <text evidence="2">The sequence shown here is derived from an EMBL/GenBank/DDBJ whole genome shotgun (WGS) entry which is preliminary data.</text>
</comment>
<dbReference type="CDD" id="cd05154">
    <property type="entry name" value="ACAD10_11_N-like"/>
    <property type="match status" value="1"/>
</dbReference>
<dbReference type="Gene3D" id="3.90.1200.10">
    <property type="match status" value="1"/>
</dbReference>
<keyword evidence="2" id="KW-0418">Kinase</keyword>
<evidence type="ECO:0000259" key="1">
    <source>
        <dbReference type="Pfam" id="PF01636"/>
    </source>
</evidence>
<proteinExistence type="predicted"/>
<dbReference type="InterPro" id="IPR011009">
    <property type="entry name" value="Kinase-like_dom_sf"/>
</dbReference>
<feature type="domain" description="Aminoglycoside phosphotransferase" evidence="1">
    <location>
        <begin position="32"/>
        <end position="272"/>
    </location>
</feature>
<gene>
    <name evidence="2" type="ORF">FB554_0950</name>
</gene>
<evidence type="ECO:0000313" key="2">
    <source>
        <dbReference type="EMBL" id="TQL32818.1"/>
    </source>
</evidence>
<dbReference type="SUPFAM" id="SSF56112">
    <property type="entry name" value="Protein kinase-like (PK-like)"/>
    <property type="match status" value="1"/>
</dbReference>
<dbReference type="InterPro" id="IPR002575">
    <property type="entry name" value="Aminoglycoside_PTrfase"/>
</dbReference>
<reference evidence="2 3" key="1">
    <citation type="submission" date="2019-06" db="EMBL/GenBank/DDBJ databases">
        <title>Sequencing the genomes of 1000 actinobacteria strains.</title>
        <authorList>
            <person name="Klenk H.-P."/>
        </authorList>
    </citation>
    <scope>NUCLEOTIDE SEQUENCE [LARGE SCALE GENOMIC DNA]</scope>
    <source>
        <strain evidence="2 3">DSM 24617</strain>
    </source>
</reference>
<accession>A0A542XAF3</accession>
<protein>
    <submittedName>
        <fullName evidence="2">Aminoglycoside phosphotransferase (APT) family kinase protein</fullName>
    </submittedName>
</protein>
<dbReference type="PROSITE" id="PS00109">
    <property type="entry name" value="PROTEIN_KINASE_TYR"/>
    <property type="match status" value="1"/>
</dbReference>
<keyword evidence="3" id="KW-1185">Reference proteome</keyword>
<organism evidence="2 3">
    <name type="scientific">Barrientosiimonas humi</name>
    <dbReference type="NCBI Taxonomy" id="999931"/>
    <lineage>
        <taxon>Bacteria</taxon>
        <taxon>Bacillati</taxon>
        <taxon>Actinomycetota</taxon>
        <taxon>Actinomycetes</taxon>
        <taxon>Micrococcales</taxon>
        <taxon>Dermacoccaceae</taxon>
        <taxon>Barrientosiimonas</taxon>
    </lineage>
</organism>
<dbReference type="Gene3D" id="3.30.200.20">
    <property type="entry name" value="Phosphorylase Kinase, domain 1"/>
    <property type="match status" value="1"/>
</dbReference>
<name>A0A542XAF3_9MICO</name>
<dbReference type="PANTHER" id="PTHR47829">
    <property type="entry name" value="HYDROLASE, PUTATIVE (AFU_ORTHOLOGUE AFUA_1G12880)-RELATED"/>
    <property type="match status" value="1"/>
</dbReference>
<dbReference type="InterPro" id="IPR008266">
    <property type="entry name" value="Tyr_kinase_AS"/>
</dbReference>
<dbReference type="InterPro" id="IPR052898">
    <property type="entry name" value="ACAD10-like"/>
</dbReference>
<dbReference type="Proteomes" id="UP000318336">
    <property type="component" value="Unassembled WGS sequence"/>
</dbReference>
<keyword evidence="2" id="KW-0808">Transferase</keyword>
<dbReference type="AlphaFoldDB" id="A0A542XAF3"/>
<dbReference type="InterPro" id="IPR041726">
    <property type="entry name" value="ACAD10_11_N"/>
</dbReference>
<dbReference type="EMBL" id="VFOK01000001">
    <property type="protein sequence ID" value="TQL32818.1"/>
    <property type="molecule type" value="Genomic_DNA"/>
</dbReference>
<dbReference type="PANTHER" id="PTHR47829:SF1">
    <property type="entry name" value="HAD FAMILY PHOSPHATASE"/>
    <property type="match status" value="1"/>
</dbReference>
<dbReference type="GO" id="GO:0004672">
    <property type="term" value="F:protein kinase activity"/>
    <property type="evidence" value="ECO:0007669"/>
    <property type="project" value="InterPro"/>
</dbReference>
<evidence type="ECO:0000313" key="3">
    <source>
        <dbReference type="Proteomes" id="UP000318336"/>
    </source>
</evidence>
<dbReference type="RefSeq" id="WP_236022270.1">
    <property type="nucleotide sequence ID" value="NZ_CAJTBP010000001.1"/>
</dbReference>